<dbReference type="SUPFAM" id="SSF50729">
    <property type="entry name" value="PH domain-like"/>
    <property type="match status" value="1"/>
</dbReference>
<accession>A0A5S6Q8T8</accession>
<proteinExistence type="predicted"/>
<dbReference type="STRING" id="70415.A0A5S6Q8T8"/>
<reference evidence="2" key="1">
    <citation type="submission" date="2019-12" db="UniProtKB">
        <authorList>
            <consortium name="WormBaseParasite"/>
        </authorList>
    </citation>
    <scope>IDENTIFICATION</scope>
</reference>
<name>A0A5S6Q8T8_TRIMR</name>
<dbReference type="Gene3D" id="2.30.29.30">
    <property type="entry name" value="Pleckstrin-homology domain (PH domain)/Phosphotyrosine-binding domain (PTB)"/>
    <property type="match status" value="1"/>
</dbReference>
<protein>
    <submittedName>
        <fullName evidence="2">PH domain-containing protein</fullName>
    </submittedName>
</protein>
<keyword evidence="1" id="KW-1185">Reference proteome</keyword>
<evidence type="ECO:0000313" key="1">
    <source>
        <dbReference type="Proteomes" id="UP000046395"/>
    </source>
</evidence>
<evidence type="ECO:0000313" key="2">
    <source>
        <dbReference type="WBParaSite" id="TMUE_1000003603.1"/>
    </source>
</evidence>
<dbReference type="Proteomes" id="UP000046395">
    <property type="component" value="Unassembled WGS sequence"/>
</dbReference>
<organism evidence="1 2">
    <name type="scientific">Trichuris muris</name>
    <name type="common">Mouse whipworm</name>
    <dbReference type="NCBI Taxonomy" id="70415"/>
    <lineage>
        <taxon>Eukaryota</taxon>
        <taxon>Metazoa</taxon>
        <taxon>Ecdysozoa</taxon>
        <taxon>Nematoda</taxon>
        <taxon>Enoplea</taxon>
        <taxon>Dorylaimia</taxon>
        <taxon>Trichinellida</taxon>
        <taxon>Trichuridae</taxon>
        <taxon>Trichuris</taxon>
    </lineage>
</organism>
<dbReference type="InterPro" id="IPR011993">
    <property type="entry name" value="PH-like_dom_sf"/>
</dbReference>
<sequence>MPPSRSSDFCSSTMHAFRLYRHKTSCLGGSQWKESWLLLQKDGTIVWSNDKQFSTMKGKVHIHDCDMAFGLAAFQTPNCVAPSTAPFQPDDRFCYFVIFTKPTLSRGRFRQWFYAKDRFDVVSWLSALSAWQCVAAEFKEVVDCALCTPSTVSQLLCPTNPEGRQHLRRWLLGISMSGDVLLPYQLDSAVIYEKLQQLVKEKKGKEETIAHVESLFSAENLTDKVNPTLVVEKEAALPSIPTSLEDDIIDVQL</sequence>
<dbReference type="AlphaFoldDB" id="A0A5S6Q8T8"/>
<dbReference type="WBParaSite" id="TMUE_1000003603.1">
    <property type="protein sequence ID" value="TMUE_1000003603.1"/>
    <property type="gene ID" value="WBGene00288544"/>
</dbReference>